<dbReference type="InterPro" id="IPR000571">
    <property type="entry name" value="Znf_CCCH"/>
</dbReference>
<proteinExistence type="predicted"/>
<keyword evidence="4" id="KW-0812">Transmembrane</keyword>
<dbReference type="Pfam" id="PF25540">
    <property type="entry name" value="DUF7923"/>
    <property type="match status" value="1"/>
</dbReference>
<accession>A0A166N0S5</accession>
<dbReference type="PANTHER" id="PTHR37543">
    <property type="entry name" value="CCCH ZINC FINGER DNA BINDING PROTEIN (AFU_ORTHOLOGUE AFUA_5G12760)"/>
    <property type="match status" value="1"/>
</dbReference>
<sequence>VGDVVIWYWEKLTGGILDLSTSTVKRNTELENRVAELEAELAVWKQAHATTLDASERQVNAHNVQLSTLNRQLSSLGSFKNQNPLILCVLDGDDNIFTEALLRMGQAGGRQAAQQITKGIAEYLSDEDIQVFGRGLSFWVTIYFNKTGLLNALASHDICTQEQFESFCVGFSQASPRFLMIDVGYGKDAVEFKIREYIQTFARFPQTLRMFFCGGNDTGYSSTMSLLENEQLLGKLVILEGHEDMNSELHKLCLPSLKLDELFLAQKPPYYPLKLTPLAMPGSSSVTTNGGLMSPRSPSNSSSIGETRLIDSSLPLHKQNPPPCNEYYLMSCFKGVLQGACKYSHKYELTAEQRAVLANNAKKAPCNFLKNGLQCPYGERCCWGHACPNGPKCFHLSKGKCWFKGGALISFLMDGIRADNILSLQRQCIPGHLRTRRHPAKSVCTVHSSYLGPVRFTFSFTTCLCSALALSSTYYIYYLKHCM</sequence>
<evidence type="ECO:0000313" key="7">
    <source>
        <dbReference type="Proteomes" id="UP000076532"/>
    </source>
</evidence>
<feature type="transmembrane region" description="Helical" evidence="4">
    <location>
        <begin position="456"/>
        <end position="477"/>
    </location>
</feature>
<evidence type="ECO:0000259" key="5">
    <source>
        <dbReference type="PROSITE" id="PS50103"/>
    </source>
</evidence>
<keyword evidence="7" id="KW-1185">Reference proteome</keyword>
<feature type="domain" description="C3H1-type" evidence="5">
    <location>
        <begin position="360"/>
        <end position="388"/>
    </location>
</feature>
<dbReference type="InterPro" id="IPR057683">
    <property type="entry name" value="DUF7923"/>
</dbReference>
<reference evidence="6 7" key="1">
    <citation type="journal article" date="2016" name="Mol. Biol. Evol.">
        <title>Comparative Genomics of Early-Diverging Mushroom-Forming Fungi Provides Insights into the Origins of Lignocellulose Decay Capabilities.</title>
        <authorList>
            <person name="Nagy L.G."/>
            <person name="Riley R."/>
            <person name="Tritt A."/>
            <person name="Adam C."/>
            <person name="Daum C."/>
            <person name="Floudas D."/>
            <person name="Sun H."/>
            <person name="Yadav J.S."/>
            <person name="Pangilinan J."/>
            <person name="Larsson K.H."/>
            <person name="Matsuura K."/>
            <person name="Barry K."/>
            <person name="Labutti K."/>
            <person name="Kuo R."/>
            <person name="Ohm R.A."/>
            <person name="Bhattacharya S.S."/>
            <person name="Shirouzu T."/>
            <person name="Yoshinaga Y."/>
            <person name="Martin F.M."/>
            <person name="Grigoriev I.V."/>
            <person name="Hibbett D.S."/>
        </authorList>
    </citation>
    <scope>NUCLEOTIDE SEQUENCE [LARGE SCALE GENOMIC DNA]</scope>
    <source>
        <strain evidence="6 7">CBS 109695</strain>
    </source>
</reference>
<dbReference type="EMBL" id="KV417525">
    <property type="protein sequence ID" value="KZP24528.1"/>
    <property type="molecule type" value="Genomic_DNA"/>
</dbReference>
<evidence type="ECO:0000256" key="4">
    <source>
        <dbReference type="SAM" id="Phobius"/>
    </source>
</evidence>
<dbReference type="GO" id="GO:0008270">
    <property type="term" value="F:zinc ion binding"/>
    <property type="evidence" value="ECO:0007669"/>
    <property type="project" value="UniProtKB-KW"/>
</dbReference>
<keyword evidence="1" id="KW-0862">Zinc</keyword>
<keyword evidence="2" id="KW-0175">Coiled coil</keyword>
<feature type="coiled-coil region" evidence="2">
    <location>
        <begin position="20"/>
        <end position="72"/>
    </location>
</feature>
<dbReference type="OrthoDB" id="2270193at2759"/>
<keyword evidence="4" id="KW-1133">Transmembrane helix</keyword>
<evidence type="ECO:0000256" key="3">
    <source>
        <dbReference type="SAM" id="MobiDB-lite"/>
    </source>
</evidence>
<protein>
    <recommendedName>
        <fullName evidence="5">C3H1-type domain-containing protein</fullName>
    </recommendedName>
</protein>
<dbReference type="PROSITE" id="PS50103">
    <property type="entry name" value="ZF_C3H1"/>
    <property type="match status" value="1"/>
</dbReference>
<name>A0A166N0S5_9AGAM</name>
<evidence type="ECO:0000256" key="2">
    <source>
        <dbReference type="SAM" id="Coils"/>
    </source>
</evidence>
<gene>
    <name evidence="6" type="ORF">FIBSPDRAFT_735495</name>
</gene>
<dbReference type="PANTHER" id="PTHR37543:SF1">
    <property type="entry name" value="CCCH ZINC FINGER DNA BINDING PROTEIN (AFU_ORTHOLOGUE AFUA_5G12760)"/>
    <property type="match status" value="1"/>
</dbReference>
<feature type="non-terminal residue" evidence="6">
    <location>
        <position position="1"/>
    </location>
</feature>
<keyword evidence="1" id="KW-0863">Zinc-finger</keyword>
<feature type="region of interest" description="Disordered" evidence="3">
    <location>
        <begin position="286"/>
        <end position="305"/>
    </location>
</feature>
<keyword evidence="4" id="KW-0472">Membrane</keyword>
<keyword evidence="1" id="KW-0479">Metal-binding</keyword>
<evidence type="ECO:0000256" key="1">
    <source>
        <dbReference type="PROSITE-ProRule" id="PRU00723"/>
    </source>
</evidence>
<dbReference type="STRING" id="436010.A0A166N0S5"/>
<dbReference type="AlphaFoldDB" id="A0A166N0S5"/>
<dbReference type="Proteomes" id="UP000076532">
    <property type="component" value="Unassembled WGS sequence"/>
</dbReference>
<feature type="zinc finger region" description="C3H1-type" evidence="1">
    <location>
        <begin position="360"/>
        <end position="388"/>
    </location>
</feature>
<organism evidence="6 7">
    <name type="scientific">Athelia psychrophila</name>
    <dbReference type="NCBI Taxonomy" id="1759441"/>
    <lineage>
        <taxon>Eukaryota</taxon>
        <taxon>Fungi</taxon>
        <taxon>Dikarya</taxon>
        <taxon>Basidiomycota</taxon>
        <taxon>Agaricomycotina</taxon>
        <taxon>Agaricomycetes</taxon>
        <taxon>Agaricomycetidae</taxon>
        <taxon>Atheliales</taxon>
        <taxon>Atheliaceae</taxon>
        <taxon>Athelia</taxon>
    </lineage>
</organism>
<evidence type="ECO:0000313" key="6">
    <source>
        <dbReference type="EMBL" id="KZP24528.1"/>
    </source>
</evidence>
<feature type="compositionally biased region" description="Low complexity" evidence="3">
    <location>
        <begin position="294"/>
        <end position="303"/>
    </location>
</feature>